<sequence length="559" mass="63634">MKKLIYLSLALVCTVGFAQNPDEEDKKDWGRLTGGFESIVQWYNDDTSLGKFAEEEHVRSNNYLKLDYNYGNWFAGMQIESYAPMPLLNYSPKLDDSGVALYYAMYRSKKLEVTVGHFYEQYGSGLILRAWENRPLGINNAFRGARVKFDPSNSVSLSAMYGRQRDGFDVSNGDIYGFNSEFDLSKLLKLESSTVSAGFSYVGRKEDIPEEFQNGEFDELTNSFSARLDYSGESFYSGIEYIVKDKDIIVNSQRFIENFVENGSALLLNFGYFKQGLGIDATFRRLENMNFFSEREAAGNVFNENIVNYLPGLTKQHDYLLTNIYVYQAQAAITVPDPSLLKYGEIGGQIDVFYNFEKGTPIGGKYGTKVAVNAAYWAGLKGDFNFTDRDANIDYFGFGQKYFSEFSLEVRKKWSRKWQSIFYYVNQYYNQRFITDQRGVVNSNIGVVESTYRINSKQSVRAELQHLWTQDDNGSWAGATLEFNVTPRLSFYVNDIYNYGNDVEDEQIHFYNAGGSYARGATRFAINYGRQRGGLICVGGVCRFVPQSTGLTVNITTAF</sequence>
<dbReference type="OrthoDB" id="5480631at2"/>
<feature type="signal peptide" evidence="1">
    <location>
        <begin position="1"/>
        <end position="18"/>
    </location>
</feature>
<name>A0A2T6C5E4_9FLAO</name>
<feature type="chain" id="PRO_5015644620" evidence="1">
    <location>
        <begin position="19"/>
        <end position="559"/>
    </location>
</feature>
<protein>
    <submittedName>
        <fullName evidence="2">Uncharacterized protein</fullName>
    </submittedName>
</protein>
<evidence type="ECO:0000313" key="2">
    <source>
        <dbReference type="EMBL" id="PTX63558.1"/>
    </source>
</evidence>
<accession>A0A2T6C5E4</accession>
<dbReference type="Pfam" id="PF19494">
    <property type="entry name" value="DUF6029"/>
    <property type="match status" value="1"/>
</dbReference>
<proteinExistence type="predicted"/>
<gene>
    <name evidence="2" type="ORF">C8N46_101159</name>
</gene>
<dbReference type="AlphaFoldDB" id="A0A2T6C5E4"/>
<dbReference type="InterPro" id="IPR046070">
    <property type="entry name" value="DUF6029"/>
</dbReference>
<keyword evidence="3" id="KW-1185">Reference proteome</keyword>
<reference evidence="2 3" key="1">
    <citation type="submission" date="2018-04" db="EMBL/GenBank/DDBJ databases">
        <title>Genomic Encyclopedia of Archaeal and Bacterial Type Strains, Phase II (KMG-II): from individual species to whole genera.</title>
        <authorList>
            <person name="Goeker M."/>
        </authorList>
    </citation>
    <scope>NUCLEOTIDE SEQUENCE [LARGE SCALE GENOMIC DNA]</scope>
    <source>
        <strain evidence="2 3">DSM 25731</strain>
    </source>
</reference>
<evidence type="ECO:0000256" key="1">
    <source>
        <dbReference type="SAM" id="SignalP"/>
    </source>
</evidence>
<keyword evidence="1" id="KW-0732">Signal</keyword>
<organism evidence="2 3">
    <name type="scientific">Kordia periserrulae</name>
    <dbReference type="NCBI Taxonomy" id="701523"/>
    <lineage>
        <taxon>Bacteria</taxon>
        <taxon>Pseudomonadati</taxon>
        <taxon>Bacteroidota</taxon>
        <taxon>Flavobacteriia</taxon>
        <taxon>Flavobacteriales</taxon>
        <taxon>Flavobacteriaceae</taxon>
        <taxon>Kordia</taxon>
    </lineage>
</organism>
<comment type="caution">
    <text evidence="2">The sequence shown here is derived from an EMBL/GenBank/DDBJ whole genome shotgun (WGS) entry which is preliminary data.</text>
</comment>
<dbReference type="RefSeq" id="WP_108112948.1">
    <property type="nucleotide sequence ID" value="NZ_QBKT01000001.1"/>
</dbReference>
<evidence type="ECO:0000313" key="3">
    <source>
        <dbReference type="Proteomes" id="UP000244090"/>
    </source>
</evidence>
<dbReference type="Proteomes" id="UP000244090">
    <property type="component" value="Unassembled WGS sequence"/>
</dbReference>
<dbReference type="EMBL" id="QBKT01000001">
    <property type="protein sequence ID" value="PTX63558.1"/>
    <property type="molecule type" value="Genomic_DNA"/>
</dbReference>